<protein>
    <recommendedName>
        <fullName evidence="3">Carboxylic ester hydrolase</fullName>
        <ecNumber evidence="3">3.1.1.-</ecNumber>
    </recommendedName>
</protein>
<dbReference type="HOGENOM" id="CLU_006586_16_4_5"/>
<dbReference type="RefSeq" id="WP_082484544.1">
    <property type="nucleotide sequence ID" value="NZ_KK088627.1"/>
</dbReference>
<feature type="chain" id="PRO_5005101055" description="Carboxylic ester hydrolase" evidence="3">
    <location>
        <begin position="24"/>
        <end position="508"/>
    </location>
</feature>
<dbReference type="EMBL" id="AOSK01000071">
    <property type="protein sequence ID" value="EYD75600.1"/>
    <property type="molecule type" value="Genomic_DNA"/>
</dbReference>
<dbReference type="AlphaFoldDB" id="A0A017HMR9"/>
<evidence type="ECO:0000259" key="5">
    <source>
        <dbReference type="Pfam" id="PF00135"/>
    </source>
</evidence>
<keyword evidence="7" id="KW-1185">Reference proteome</keyword>
<keyword evidence="3" id="KW-0732">Signal</keyword>
<dbReference type="InterPro" id="IPR019826">
    <property type="entry name" value="Carboxylesterase_B_AS"/>
</dbReference>
<comment type="similarity">
    <text evidence="1 3">Belongs to the type-B carboxylesterase/lipase family.</text>
</comment>
<dbReference type="STRING" id="442562.Rumeso_02839"/>
<sequence length="508" mass="54145">MSIIHLGALATLMISVAATTAHAQASAAATSPETTQGVSSTPVNSTASGQVQGMVTDGVENFFGIPYAAPPVGDLRWRPPAPPEAWDGIRPAAEYGAACPQAFGLDSPRIEDEDCLFLNVQRPEGTAADAKLPVLVFIHGGGWRTGSGNNENLDAMVRENGIIGVTMNYRLGNLGNLAHPALTAEDGQSGNYGFMDQQAALKWVQQNIAAFGGDPGQVTIAGESAGGGSVCVHMTAPSSEGLFTRAIMMSTLCNATPLPEAERIGTSIAEALGCTGEDAAACLREASVASLIDSPEVAWQIVSNTEFLPREPYQALQSGEFRKVPVLIGATRDEMRSLLTDWATTSVPVWDQVGYESYVRENFKENADAVLTVYPWPEDATRYTGTYLVADVMIQNLLPAEGSLSPCKTNRITEVLAPQVPTFAYEWAHTDGSGWFEIPGYVWGAGHATELPYLIPNRGNAAFNANVFGDDERQLAQEMRAYWGAFVKAGNPNGQGQPEWPAYDLAPV</sequence>
<feature type="region of interest" description="Disordered" evidence="4">
    <location>
        <begin position="28"/>
        <end position="49"/>
    </location>
</feature>
<reference evidence="6 7" key="1">
    <citation type="submission" date="2013-02" db="EMBL/GenBank/DDBJ databases">
        <authorList>
            <person name="Fiebig A."/>
            <person name="Goeker M."/>
            <person name="Klenk H.-P.P."/>
        </authorList>
    </citation>
    <scope>NUCLEOTIDE SEQUENCE [LARGE SCALE GENOMIC DNA]</scope>
    <source>
        <strain evidence="6 7">DSM 19309</strain>
    </source>
</reference>
<dbReference type="InterPro" id="IPR050309">
    <property type="entry name" value="Type-B_Carboxylest/Lipase"/>
</dbReference>
<dbReference type="Proteomes" id="UP000019666">
    <property type="component" value="Unassembled WGS sequence"/>
</dbReference>
<evidence type="ECO:0000313" key="7">
    <source>
        <dbReference type="Proteomes" id="UP000019666"/>
    </source>
</evidence>
<gene>
    <name evidence="6" type="ORF">Rumeso_02839</name>
</gene>
<feature type="signal peptide" evidence="3">
    <location>
        <begin position="1"/>
        <end position="23"/>
    </location>
</feature>
<dbReference type="OrthoDB" id="9775851at2"/>
<keyword evidence="2 3" id="KW-0378">Hydrolase</keyword>
<dbReference type="Gene3D" id="3.40.50.1820">
    <property type="entry name" value="alpha/beta hydrolase"/>
    <property type="match status" value="1"/>
</dbReference>
<evidence type="ECO:0000256" key="4">
    <source>
        <dbReference type="SAM" id="MobiDB-lite"/>
    </source>
</evidence>
<proteinExistence type="inferred from homology"/>
<dbReference type="PROSITE" id="PS00122">
    <property type="entry name" value="CARBOXYLESTERASE_B_1"/>
    <property type="match status" value="1"/>
</dbReference>
<dbReference type="GO" id="GO:0016787">
    <property type="term" value="F:hydrolase activity"/>
    <property type="evidence" value="ECO:0007669"/>
    <property type="project" value="UniProtKB-KW"/>
</dbReference>
<evidence type="ECO:0000256" key="2">
    <source>
        <dbReference type="ARBA" id="ARBA00022801"/>
    </source>
</evidence>
<dbReference type="EC" id="3.1.1.-" evidence="3"/>
<feature type="compositionally biased region" description="Polar residues" evidence="4">
    <location>
        <begin position="36"/>
        <end position="49"/>
    </location>
</feature>
<evidence type="ECO:0000256" key="1">
    <source>
        <dbReference type="ARBA" id="ARBA00005964"/>
    </source>
</evidence>
<organism evidence="6 7">
    <name type="scientific">Rubellimicrobium mesophilum DSM 19309</name>
    <dbReference type="NCBI Taxonomy" id="442562"/>
    <lineage>
        <taxon>Bacteria</taxon>
        <taxon>Pseudomonadati</taxon>
        <taxon>Pseudomonadota</taxon>
        <taxon>Alphaproteobacteria</taxon>
        <taxon>Rhodobacterales</taxon>
        <taxon>Roseobacteraceae</taxon>
        <taxon>Rubellimicrobium</taxon>
    </lineage>
</organism>
<dbReference type="Pfam" id="PF00135">
    <property type="entry name" value="COesterase"/>
    <property type="match status" value="1"/>
</dbReference>
<dbReference type="PANTHER" id="PTHR11559">
    <property type="entry name" value="CARBOXYLESTERASE"/>
    <property type="match status" value="1"/>
</dbReference>
<name>A0A017HMR9_9RHOB</name>
<evidence type="ECO:0000313" key="6">
    <source>
        <dbReference type="EMBL" id="EYD75600.1"/>
    </source>
</evidence>
<dbReference type="SUPFAM" id="SSF53474">
    <property type="entry name" value="alpha/beta-Hydrolases"/>
    <property type="match status" value="1"/>
</dbReference>
<dbReference type="PATRIC" id="fig|442562.3.peg.2792"/>
<dbReference type="InterPro" id="IPR002018">
    <property type="entry name" value="CarbesteraseB"/>
</dbReference>
<comment type="caution">
    <text evidence="6">The sequence shown here is derived from an EMBL/GenBank/DDBJ whole genome shotgun (WGS) entry which is preliminary data.</text>
</comment>
<evidence type="ECO:0000256" key="3">
    <source>
        <dbReference type="RuleBase" id="RU361235"/>
    </source>
</evidence>
<accession>A0A017HMR9</accession>
<feature type="domain" description="Carboxylesterase type B" evidence="5">
    <location>
        <begin position="42"/>
        <end position="503"/>
    </location>
</feature>
<dbReference type="ESTHER" id="9rhob-a0a017hmr9">
    <property type="family name" value="Carb_B_Bacteria"/>
</dbReference>
<dbReference type="InterPro" id="IPR029058">
    <property type="entry name" value="AB_hydrolase_fold"/>
</dbReference>